<evidence type="ECO:0000256" key="1">
    <source>
        <dbReference type="SAM" id="MobiDB-lite"/>
    </source>
</evidence>
<evidence type="ECO:0000313" key="3">
    <source>
        <dbReference type="EMBL" id="QFQ98361.1"/>
    </source>
</evidence>
<dbReference type="GO" id="GO:0004519">
    <property type="term" value="F:endonuclease activity"/>
    <property type="evidence" value="ECO:0007669"/>
    <property type="project" value="UniProtKB-KW"/>
</dbReference>
<name>A0A5P8K5J8_9ACTN</name>
<dbReference type="AlphaFoldDB" id="A0A5P8K5J8"/>
<evidence type="ECO:0000313" key="4">
    <source>
        <dbReference type="Proteomes" id="UP000327294"/>
    </source>
</evidence>
<keyword evidence="3" id="KW-0255">Endonuclease</keyword>
<dbReference type="Gene3D" id="1.10.30.50">
    <property type="match status" value="1"/>
</dbReference>
<dbReference type="PANTHER" id="PTHR33877">
    <property type="entry name" value="SLL1193 PROTEIN"/>
    <property type="match status" value="1"/>
</dbReference>
<feature type="region of interest" description="Disordered" evidence="1">
    <location>
        <begin position="146"/>
        <end position="201"/>
    </location>
</feature>
<dbReference type="PANTHER" id="PTHR33877:SF2">
    <property type="entry name" value="OS07G0170200 PROTEIN"/>
    <property type="match status" value="1"/>
</dbReference>
<dbReference type="InterPro" id="IPR052892">
    <property type="entry name" value="NA-targeting_endonuclease"/>
</dbReference>
<accession>A0A5P8K5J8</accession>
<keyword evidence="4" id="KW-1185">Reference proteome</keyword>
<feature type="domain" description="HNH nuclease" evidence="2">
    <location>
        <begin position="16"/>
        <end position="69"/>
    </location>
</feature>
<keyword evidence="3" id="KW-0378">Hydrolase</keyword>
<dbReference type="Proteomes" id="UP000327294">
    <property type="component" value="Chromosome"/>
</dbReference>
<dbReference type="Pfam" id="PF14279">
    <property type="entry name" value="HNH_5"/>
    <property type="match status" value="1"/>
</dbReference>
<dbReference type="EMBL" id="CP045096">
    <property type="protein sequence ID" value="QFQ98361.1"/>
    <property type="molecule type" value="Genomic_DNA"/>
</dbReference>
<protein>
    <submittedName>
        <fullName evidence="3">HNH endonuclease</fullName>
    </submittedName>
</protein>
<dbReference type="RefSeq" id="WP_152169826.1">
    <property type="nucleotide sequence ID" value="NZ_CP045096.1"/>
</dbReference>
<keyword evidence="3" id="KW-0540">Nuclease</keyword>
<evidence type="ECO:0000259" key="2">
    <source>
        <dbReference type="SMART" id="SM00507"/>
    </source>
</evidence>
<proteinExistence type="predicted"/>
<reference evidence="3 4" key="1">
    <citation type="submission" date="2019-10" db="EMBL/GenBank/DDBJ databases">
        <title>Streptomyces sp. strain GY16 isolated from leaves of Broussonetia papyrifera.</title>
        <authorList>
            <person name="Mo P."/>
        </authorList>
    </citation>
    <scope>NUCLEOTIDE SEQUENCE [LARGE SCALE GENOMIC DNA]</scope>
    <source>
        <strain evidence="3 4">GY16</strain>
    </source>
</reference>
<dbReference type="CDD" id="cd00085">
    <property type="entry name" value="HNHc"/>
    <property type="match status" value="1"/>
</dbReference>
<dbReference type="InterPro" id="IPR029471">
    <property type="entry name" value="HNH_5"/>
</dbReference>
<gene>
    <name evidence="3" type="ORF">F9278_21680</name>
</gene>
<dbReference type="KEGG" id="sphv:F9278_21680"/>
<dbReference type="SMART" id="SM00507">
    <property type="entry name" value="HNHc"/>
    <property type="match status" value="1"/>
</dbReference>
<organism evidence="3 4">
    <name type="scientific">Streptomyces phaeolivaceus</name>
    <dbReference type="NCBI Taxonomy" id="2653200"/>
    <lineage>
        <taxon>Bacteria</taxon>
        <taxon>Bacillati</taxon>
        <taxon>Actinomycetota</taxon>
        <taxon>Actinomycetes</taxon>
        <taxon>Kitasatosporales</taxon>
        <taxon>Streptomycetaceae</taxon>
        <taxon>Streptomyces</taxon>
    </lineage>
</organism>
<sequence>MARTSPHLNSERRRLRKRQLSKRFGRHCAYCRRPFTTLRDATLDHVVPYSLWRTWSVTALVLACWDCNHRKGDRFPLSIALLICATLRSTGVNTTSTPVNPTVDAPTVHVDGPAFTAAHDVFTAPFTLDIWRLLARLAHANQPTFAAVWSPDPTGRRSTPDQPRSTCHGRREQRPSARPNCLRAPRPVRTCAGPTGEAVPA</sequence>
<dbReference type="InterPro" id="IPR003615">
    <property type="entry name" value="HNH_nuc"/>
</dbReference>